<comment type="cofactor">
    <cofactor evidence="1">
        <name>Mn(2+)</name>
        <dbReference type="ChEBI" id="CHEBI:29035"/>
    </cofactor>
</comment>
<organism evidence="13 14">
    <name type="scientific">Gracilibacillus halotolerans</name>
    <dbReference type="NCBI Taxonomy" id="74386"/>
    <lineage>
        <taxon>Bacteria</taxon>
        <taxon>Bacillati</taxon>
        <taxon>Bacillota</taxon>
        <taxon>Bacilli</taxon>
        <taxon>Bacillales</taxon>
        <taxon>Bacillaceae</taxon>
        <taxon>Gracilibacillus</taxon>
    </lineage>
</organism>
<dbReference type="PANTHER" id="PTHR34699">
    <property type="match status" value="1"/>
</dbReference>
<keyword evidence="3" id="KW-0479">Metal-binding</keyword>
<dbReference type="SUPFAM" id="SSF52972">
    <property type="entry name" value="ITPase-like"/>
    <property type="match status" value="1"/>
</dbReference>
<comment type="catalytic activity">
    <reaction evidence="10">
        <text>ITP + H2O = IDP + phosphate + H(+)</text>
        <dbReference type="Rhea" id="RHEA:28330"/>
        <dbReference type="ChEBI" id="CHEBI:15377"/>
        <dbReference type="ChEBI" id="CHEBI:15378"/>
        <dbReference type="ChEBI" id="CHEBI:43474"/>
        <dbReference type="ChEBI" id="CHEBI:58280"/>
        <dbReference type="ChEBI" id="CHEBI:61402"/>
        <dbReference type="EC" id="3.6.1.73"/>
    </reaction>
</comment>
<dbReference type="GO" id="GO:0009117">
    <property type="term" value="P:nucleotide metabolic process"/>
    <property type="evidence" value="ECO:0007669"/>
    <property type="project" value="UniProtKB-KW"/>
</dbReference>
<keyword evidence="4" id="KW-0547">Nucleotide-binding</keyword>
<evidence type="ECO:0000256" key="2">
    <source>
        <dbReference type="ARBA" id="ARBA00001946"/>
    </source>
</evidence>
<dbReference type="InterPro" id="IPR026533">
    <property type="entry name" value="NTPase/PRRC1"/>
</dbReference>
<dbReference type="Proteomes" id="UP000572212">
    <property type="component" value="Unassembled WGS sequence"/>
</dbReference>
<evidence type="ECO:0000256" key="9">
    <source>
        <dbReference type="ARBA" id="ARBA00038901"/>
    </source>
</evidence>
<accession>A0A841RMD5</accession>
<dbReference type="PANTHER" id="PTHR34699:SF2">
    <property type="entry name" value="NON-CANONICAL PURINE NTP PHOSPHATASE_PRRC1 DOMAIN-CONTAINING PROTEIN"/>
    <property type="match status" value="1"/>
</dbReference>
<evidence type="ECO:0000256" key="8">
    <source>
        <dbReference type="ARBA" id="ARBA00023211"/>
    </source>
</evidence>
<protein>
    <recommendedName>
        <fullName evidence="9">inosine/xanthosine triphosphatase</fullName>
        <ecNumber evidence="9">3.6.1.73</ecNumber>
    </recommendedName>
</protein>
<reference evidence="13 14" key="1">
    <citation type="submission" date="2020-08" db="EMBL/GenBank/DDBJ databases">
        <title>Genomic Encyclopedia of Type Strains, Phase IV (KMG-IV): sequencing the most valuable type-strain genomes for metagenomic binning, comparative biology and taxonomic classification.</title>
        <authorList>
            <person name="Goeker M."/>
        </authorList>
    </citation>
    <scope>NUCLEOTIDE SEQUENCE [LARGE SCALE GENOMIC DNA]</scope>
    <source>
        <strain evidence="13 14">DSM 11805</strain>
    </source>
</reference>
<keyword evidence="7" id="KW-0546">Nucleotide metabolism</keyword>
<dbReference type="AlphaFoldDB" id="A0A841RMD5"/>
<evidence type="ECO:0000256" key="3">
    <source>
        <dbReference type="ARBA" id="ARBA00022723"/>
    </source>
</evidence>
<keyword evidence="8" id="KW-0464">Manganese</keyword>
<evidence type="ECO:0000256" key="1">
    <source>
        <dbReference type="ARBA" id="ARBA00001936"/>
    </source>
</evidence>
<dbReference type="NCBIfam" id="NF002850">
    <property type="entry name" value="PRK03114.1"/>
    <property type="match status" value="1"/>
</dbReference>
<evidence type="ECO:0000256" key="6">
    <source>
        <dbReference type="ARBA" id="ARBA00022842"/>
    </source>
</evidence>
<dbReference type="RefSeq" id="WP_246384419.1">
    <property type="nucleotide sequence ID" value="NZ_JACHON010000015.1"/>
</dbReference>
<comment type="caution">
    <text evidence="13">The sequence shown here is derived from an EMBL/GenBank/DDBJ whole genome shotgun (WGS) entry which is preliminary data.</text>
</comment>
<evidence type="ECO:0000256" key="4">
    <source>
        <dbReference type="ARBA" id="ARBA00022741"/>
    </source>
</evidence>
<keyword evidence="6" id="KW-0460">Magnesium</keyword>
<evidence type="ECO:0000256" key="5">
    <source>
        <dbReference type="ARBA" id="ARBA00022801"/>
    </source>
</evidence>
<evidence type="ECO:0000256" key="10">
    <source>
        <dbReference type="ARBA" id="ARBA00048174"/>
    </source>
</evidence>
<dbReference type="GO" id="GO:0000166">
    <property type="term" value="F:nucleotide binding"/>
    <property type="evidence" value="ECO:0007669"/>
    <property type="project" value="UniProtKB-KW"/>
</dbReference>
<keyword evidence="14" id="KW-1185">Reference proteome</keyword>
<sequence>MKQRYKQLEITDKGFGNMVIIVGSLNKAKIEAVKTVFPEDDIQALDIDSRVSSQPKSDDETRQGAINRAIACQTESTYGIGLEGGVYQQGDSWYLCSWGALKTPADNIFVAGGARIPLPSTISDEIINGKELGVMMEELMNKETIRQHEGTVGVLSNNLVNRKSMFVEIVKLLRGQMEFQQSMKQL</sequence>
<evidence type="ECO:0000313" key="13">
    <source>
        <dbReference type="EMBL" id="MBB6513659.1"/>
    </source>
</evidence>
<keyword evidence="5" id="KW-0378">Hydrolase</keyword>
<dbReference type="GO" id="GO:0046872">
    <property type="term" value="F:metal ion binding"/>
    <property type="evidence" value="ECO:0007669"/>
    <property type="project" value="UniProtKB-KW"/>
</dbReference>
<dbReference type="Pfam" id="PF01931">
    <property type="entry name" value="NTPase_I-T"/>
    <property type="match status" value="1"/>
</dbReference>
<gene>
    <name evidence="13" type="ORF">GGQ92_002473</name>
</gene>
<evidence type="ECO:0000256" key="7">
    <source>
        <dbReference type="ARBA" id="ARBA00023080"/>
    </source>
</evidence>
<evidence type="ECO:0000259" key="12">
    <source>
        <dbReference type="Pfam" id="PF01931"/>
    </source>
</evidence>
<name>A0A841RMD5_9BACI</name>
<dbReference type="EMBL" id="JACHON010000015">
    <property type="protein sequence ID" value="MBB6513659.1"/>
    <property type="molecule type" value="Genomic_DNA"/>
</dbReference>
<evidence type="ECO:0000313" key="14">
    <source>
        <dbReference type="Proteomes" id="UP000572212"/>
    </source>
</evidence>
<comment type="catalytic activity">
    <reaction evidence="11">
        <text>XTP + H2O = XDP + phosphate + H(+)</text>
        <dbReference type="Rhea" id="RHEA:28406"/>
        <dbReference type="ChEBI" id="CHEBI:15377"/>
        <dbReference type="ChEBI" id="CHEBI:15378"/>
        <dbReference type="ChEBI" id="CHEBI:43474"/>
        <dbReference type="ChEBI" id="CHEBI:59884"/>
        <dbReference type="ChEBI" id="CHEBI:61314"/>
        <dbReference type="EC" id="3.6.1.73"/>
    </reaction>
</comment>
<feature type="domain" description="Non-canonical purine NTP phosphatase/PRRC1" evidence="12">
    <location>
        <begin position="23"/>
        <end position="170"/>
    </location>
</feature>
<dbReference type="Gene3D" id="3.90.950.10">
    <property type="match status" value="1"/>
</dbReference>
<dbReference type="InterPro" id="IPR050299">
    <property type="entry name" value="YjjX_NTPase"/>
</dbReference>
<dbReference type="EC" id="3.6.1.73" evidence="9"/>
<proteinExistence type="predicted"/>
<dbReference type="GO" id="GO:0103023">
    <property type="term" value="F:ITPase activity"/>
    <property type="evidence" value="ECO:0007669"/>
    <property type="project" value="UniProtKB-EC"/>
</dbReference>
<comment type="cofactor">
    <cofactor evidence="2">
        <name>Mg(2+)</name>
        <dbReference type="ChEBI" id="CHEBI:18420"/>
    </cofactor>
</comment>
<dbReference type="InterPro" id="IPR029001">
    <property type="entry name" value="ITPase-like_fam"/>
</dbReference>
<evidence type="ECO:0000256" key="11">
    <source>
        <dbReference type="ARBA" id="ARBA00048781"/>
    </source>
</evidence>